<sequence>MLIGGLRLSLHRKNNEGHVGFPLTKCTVMRETMKFAKLFQNLTACLLALWLSGCATQSPPEQAGFNRSEAVKARINLALAYLEQNDFPKAKQNIDKALEHGPKDYLPHSVLAYYFQQIGEPSNAEKAYQQALTLSENRPDVMNNYGTFLCKQGKFDAAYQQFDQALQSKQPYYYQADTLENIVLCADKQPNLNRKNNALAQLEKWDSERARKLK</sequence>
<keyword evidence="5" id="KW-1185">Reference proteome</keyword>
<dbReference type="PROSITE" id="PS50005">
    <property type="entry name" value="TPR"/>
    <property type="match status" value="2"/>
</dbReference>
<feature type="repeat" description="TPR" evidence="3">
    <location>
        <begin position="71"/>
        <end position="104"/>
    </location>
</feature>
<dbReference type="PANTHER" id="PTHR44943:SF8">
    <property type="entry name" value="TPR REPEAT-CONTAINING PROTEIN MJ0263"/>
    <property type="match status" value="1"/>
</dbReference>
<dbReference type="Pfam" id="PF13181">
    <property type="entry name" value="TPR_8"/>
    <property type="match status" value="1"/>
</dbReference>
<name>A0ABX9XQ62_9PAST</name>
<dbReference type="InterPro" id="IPR013360">
    <property type="entry name" value="Pilus_4_PilW"/>
</dbReference>
<dbReference type="PANTHER" id="PTHR44943">
    <property type="entry name" value="CELLULOSE SYNTHASE OPERON PROTEIN C"/>
    <property type="match status" value="1"/>
</dbReference>
<dbReference type="Gene3D" id="1.25.40.10">
    <property type="entry name" value="Tetratricopeptide repeat domain"/>
    <property type="match status" value="1"/>
</dbReference>
<keyword evidence="2 3" id="KW-0802">TPR repeat</keyword>
<evidence type="ECO:0000313" key="5">
    <source>
        <dbReference type="Proteomes" id="UP000276901"/>
    </source>
</evidence>
<comment type="caution">
    <text evidence="4">The sequence shown here is derived from an EMBL/GenBank/DDBJ whole genome shotgun (WGS) entry which is preliminary data.</text>
</comment>
<dbReference type="Proteomes" id="UP000276901">
    <property type="component" value="Unassembled WGS sequence"/>
</dbReference>
<organism evidence="4 5">
    <name type="scientific">Frederiksenia canicola</name>
    <dbReference type="NCBI Taxonomy" id="123824"/>
    <lineage>
        <taxon>Bacteria</taxon>
        <taxon>Pseudomonadati</taxon>
        <taxon>Pseudomonadota</taxon>
        <taxon>Gammaproteobacteria</taxon>
        <taxon>Pasteurellales</taxon>
        <taxon>Pasteurellaceae</taxon>
        <taxon>Frederiksenia</taxon>
    </lineage>
</organism>
<dbReference type="InterPro" id="IPR019734">
    <property type="entry name" value="TPR_rpt"/>
</dbReference>
<dbReference type="NCBIfam" id="TIGR02521">
    <property type="entry name" value="type_IV_pilW"/>
    <property type="match status" value="1"/>
</dbReference>
<proteinExistence type="predicted"/>
<feature type="repeat" description="TPR" evidence="3">
    <location>
        <begin position="139"/>
        <end position="172"/>
    </location>
</feature>
<evidence type="ECO:0000256" key="2">
    <source>
        <dbReference type="ARBA" id="ARBA00022803"/>
    </source>
</evidence>
<evidence type="ECO:0000256" key="3">
    <source>
        <dbReference type="PROSITE-ProRule" id="PRU00339"/>
    </source>
</evidence>
<accession>A0ABX9XQ62</accession>
<keyword evidence="1" id="KW-0677">Repeat</keyword>
<reference evidence="4 5" key="1">
    <citation type="submission" date="2018-11" db="EMBL/GenBank/DDBJ databases">
        <title>Genomic Encyclopedia of Type Strains, Phase IV (KMG-IV): sequencing the most valuable type-strain genomes for metagenomic binning, comparative biology and taxonomic classification.</title>
        <authorList>
            <person name="Goeker M."/>
        </authorList>
    </citation>
    <scope>NUCLEOTIDE SEQUENCE [LARGE SCALE GENOMIC DNA]</scope>
    <source>
        <strain evidence="4 5">DSM 25797</strain>
    </source>
</reference>
<dbReference type="EMBL" id="RKQT01000003">
    <property type="protein sequence ID" value="RPE92303.1"/>
    <property type="molecule type" value="Genomic_DNA"/>
</dbReference>
<dbReference type="SMART" id="SM00028">
    <property type="entry name" value="TPR"/>
    <property type="match status" value="3"/>
</dbReference>
<evidence type="ECO:0000313" key="4">
    <source>
        <dbReference type="EMBL" id="RPE92303.1"/>
    </source>
</evidence>
<dbReference type="InterPro" id="IPR051685">
    <property type="entry name" value="Ycf3/AcsC/BcsC/TPR_MFPF"/>
</dbReference>
<dbReference type="InterPro" id="IPR011990">
    <property type="entry name" value="TPR-like_helical_dom_sf"/>
</dbReference>
<evidence type="ECO:0000256" key="1">
    <source>
        <dbReference type="ARBA" id="ARBA00022737"/>
    </source>
</evidence>
<dbReference type="Pfam" id="PF14559">
    <property type="entry name" value="TPR_19"/>
    <property type="match status" value="1"/>
</dbReference>
<dbReference type="SUPFAM" id="SSF48452">
    <property type="entry name" value="TPR-like"/>
    <property type="match status" value="1"/>
</dbReference>
<gene>
    <name evidence="4" type="ORF">EDC49_1597</name>
</gene>
<protein>
    <submittedName>
        <fullName evidence="4">Type IV pilus assembly protein PilF</fullName>
    </submittedName>
</protein>